<evidence type="ECO:0000256" key="14">
    <source>
        <dbReference type="RuleBase" id="RU003658"/>
    </source>
</evidence>
<reference evidence="15 16" key="1">
    <citation type="submission" date="2016-10" db="EMBL/GenBank/DDBJ databases">
        <authorList>
            <person name="de Groot N.N."/>
        </authorList>
    </citation>
    <scope>NUCLEOTIDE SEQUENCE [LARGE SCALE GENOMIC DNA]</scope>
    <source>
        <strain evidence="15 16">CGMCC 1.10449</strain>
    </source>
</reference>
<dbReference type="InterPro" id="IPR006062">
    <property type="entry name" value="His_biosynth"/>
</dbReference>
<evidence type="ECO:0000313" key="15">
    <source>
        <dbReference type="EMBL" id="SDR04482.1"/>
    </source>
</evidence>
<dbReference type="NCBIfam" id="TIGR00007">
    <property type="entry name" value="1-(5-phosphoribosyl)-5-[(5-phosphoribosylamino)methylideneamino]imidazole-4-carboxamide isomerase"/>
    <property type="match status" value="1"/>
</dbReference>
<dbReference type="Pfam" id="PF00977">
    <property type="entry name" value="His_biosynth"/>
    <property type="match status" value="1"/>
</dbReference>
<keyword evidence="9 12" id="KW-0368">Histidine biosynthesis</keyword>
<evidence type="ECO:0000256" key="4">
    <source>
        <dbReference type="ARBA" id="ARBA00009667"/>
    </source>
</evidence>
<proteinExistence type="inferred from homology"/>
<dbReference type="InterPro" id="IPR006063">
    <property type="entry name" value="HisA_bact_arch"/>
</dbReference>
<dbReference type="EMBL" id="FNKD01000004">
    <property type="protein sequence ID" value="SDR04482.1"/>
    <property type="molecule type" value="Genomic_DNA"/>
</dbReference>
<dbReference type="GO" id="GO:0000162">
    <property type="term" value="P:L-tryptophan biosynthetic process"/>
    <property type="evidence" value="ECO:0007669"/>
    <property type="project" value="TreeGrafter"/>
</dbReference>
<comment type="pathway">
    <text evidence="3 12 14">Amino-acid biosynthesis; L-histidine biosynthesis; L-histidine from 5-phospho-alpha-D-ribose 1-diphosphate: step 4/9.</text>
</comment>
<evidence type="ECO:0000256" key="6">
    <source>
        <dbReference type="ARBA" id="ARBA00018464"/>
    </source>
</evidence>
<evidence type="ECO:0000256" key="7">
    <source>
        <dbReference type="ARBA" id="ARBA00022490"/>
    </source>
</evidence>
<evidence type="ECO:0000256" key="9">
    <source>
        <dbReference type="ARBA" id="ARBA00023102"/>
    </source>
</evidence>
<evidence type="ECO:0000256" key="2">
    <source>
        <dbReference type="ARBA" id="ARBA00004496"/>
    </source>
</evidence>
<evidence type="ECO:0000256" key="10">
    <source>
        <dbReference type="ARBA" id="ARBA00023235"/>
    </source>
</evidence>
<dbReference type="EC" id="5.3.1.16" evidence="5 12"/>
<dbReference type="GO" id="GO:0005737">
    <property type="term" value="C:cytoplasm"/>
    <property type="evidence" value="ECO:0007669"/>
    <property type="project" value="UniProtKB-SubCell"/>
</dbReference>
<evidence type="ECO:0000256" key="3">
    <source>
        <dbReference type="ARBA" id="ARBA00005133"/>
    </source>
</evidence>
<dbReference type="AlphaFoldDB" id="A0A1H1FTY2"/>
<dbReference type="GO" id="GO:0000105">
    <property type="term" value="P:L-histidine biosynthetic process"/>
    <property type="evidence" value="ECO:0007669"/>
    <property type="project" value="UniProtKB-UniRule"/>
</dbReference>
<protein>
    <recommendedName>
        <fullName evidence="6 12">1-(5-phosphoribosyl)-5-[(5-phosphoribosylamino)methylideneamino] imidazole-4-carboxamide isomerase</fullName>
        <ecNumber evidence="5 12">5.3.1.16</ecNumber>
    </recommendedName>
    <alternativeName>
        <fullName evidence="11 12">Phosphoribosylformimino-5-aminoimidazole carboxamide ribotide isomerase</fullName>
    </alternativeName>
</protein>
<evidence type="ECO:0000313" key="16">
    <source>
        <dbReference type="Proteomes" id="UP000199444"/>
    </source>
</evidence>
<keyword evidence="16" id="KW-1185">Reference proteome</keyword>
<evidence type="ECO:0000256" key="11">
    <source>
        <dbReference type="ARBA" id="ARBA00030547"/>
    </source>
</evidence>
<comment type="similarity">
    <text evidence="4 12 13">Belongs to the HisA/HisF family.</text>
</comment>
<dbReference type="UniPathway" id="UPA00031">
    <property type="reaction ID" value="UER00009"/>
</dbReference>
<dbReference type="CDD" id="cd04732">
    <property type="entry name" value="HisA"/>
    <property type="match status" value="1"/>
</dbReference>
<dbReference type="InterPro" id="IPR023016">
    <property type="entry name" value="HisA/PriA"/>
</dbReference>
<evidence type="ECO:0000256" key="12">
    <source>
        <dbReference type="HAMAP-Rule" id="MF_01014"/>
    </source>
</evidence>
<dbReference type="PANTHER" id="PTHR43090">
    <property type="entry name" value="1-(5-PHOSPHORIBOSYL)-5-[(5-PHOSPHORIBOSYLAMINO)METHYLIDENEAMINO] IMIDAZOLE-4-CARBOXAMIDE ISOMERASE"/>
    <property type="match status" value="1"/>
</dbReference>
<evidence type="ECO:0000256" key="8">
    <source>
        <dbReference type="ARBA" id="ARBA00022605"/>
    </source>
</evidence>
<name>A0A1H1FTY2_9BACI</name>
<dbReference type="InterPro" id="IPR013785">
    <property type="entry name" value="Aldolase_TIM"/>
</dbReference>
<dbReference type="STRING" id="553311.SAMN05216231_3418"/>
<feature type="active site" description="Proton donor" evidence="12">
    <location>
        <position position="129"/>
    </location>
</feature>
<evidence type="ECO:0000256" key="13">
    <source>
        <dbReference type="RuleBase" id="RU003657"/>
    </source>
</evidence>
<dbReference type="GO" id="GO:0003949">
    <property type="term" value="F:1-(5-phosphoribosyl)-5-[(5-phosphoribosylamino)methylideneamino]imidazole-4-carboxamide isomerase activity"/>
    <property type="evidence" value="ECO:0007669"/>
    <property type="project" value="UniProtKB-UniRule"/>
</dbReference>
<evidence type="ECO:0000256" key="5">
    <source>
        <dbReference type="ARBA" id="ARBA00012550"/>
    </source>
</evidence>
<comment type="catalytic activity">
    <reaction evidence="1 12 14">
        <text>1-(5-phospho-beta-D-ribosyl)-5-[(5-phospho-beta-D-ribosylamino)methylideneamino]imidazole-4-carboxamide = 5-[(5-phospho-1-deoxy-D-ribulos-1-ylimino)methylamino]-1-(5-phospho-beta-D-ribosyl)imidazole-4-carboxamide</text>
        <dbReference type="Rhea" id="RHEA:15469"/>
        <dbReference type="ChEBI" id="CHEBI:58435"/>
        <dbReference type="ChEBI" id="CHEBI:58525"/>
        <dbReference type="EC" id="5.3.1.16"/>
    </reaction>
</comment>
<keyword evidence="7 12" id="KW-0963">Cytoplasm</keyword>
<comment type="subcellular location">
    <subcellularLocation>
        <location evidence="2 12 14">Cytoplasm</location>
    </subcellularLocation>
</comment>
<dbReference type="FunFam" id="3.20.20.70:FF:000009">
    <property type="entry name" value="1-(5-phosphoribosyl)-5-[(5-phosphoribosylamino)methylideneamino] imidazole-4-carboxamide isomerase"/>
    <property type="match status" value="1"/>
</dbReference>
<accession>A0A1H1FTY2</accession>
<evidence type="ECO:0000256" key="1">
    <source>
        <dbReference type="ARBA" id="ARBA00000901"/>
    </source>
</evidence>
<dbReference type="Gene3D" id="3.20.20.70">
    <property type="entry name" value="Aldolase class I"/>
    <property type="match status" value="1"/>
</dbReference>
<keyword evidence="10 12" id="KW-0413">Isomerase</keyword>
<dbReference type="RefSeq" id="WP_092494147.1">
    <property type="nucleotide sequence ID" value="NZ_FNKD01000004.1"/>
</dbReference>
<dbReference type="InterPro" id="IPR011060">
    <property type="entry name" value="RibuloseP-bd_barrel"/>
</dbReference>
<dbReference type="SUPFAM" id="SSF51366">
    <property type="entry name" value="Ribulose-phoshate binding barrel"/>
    <property type="match status" value="1"/>
</dbReference>
<dbReference type="HAMAP" id="MF_01014">
    <property type="entry name" value="HisA"/>
    <property type="match status" value="1"/>
</dbReference>
<organism evidence="15 16">
    <name type="scientific">Virgibacillus salinus</name>
    <dbReference type="NCBI Taxonomy" id="553311"/>
    <lineage>
        <taxon>Bacteria</taxon>
        <taxon>Bacillati</taxon>
        <taxon>Bacillota</taxon>
        <taxon>Bacilli</taxon>
        <taxon>Bacillales</taxon>
        <taxon>Bacillaceae</taxon>
        <taxon>Virgibacillus</taxon>
    </lineage>
</organism>
<sequence>MILFPAIDIRNGKCVRLIQGDYKQEKIYHDSPVEAAKQWQDKQATYLHIVDLDGAKTGESSNIDSIKAIAQQTTIPIQVGGGIRSSHKIKDYLEAGVDRVIVGTAAINDKEFLQRSIREYGEQIAVSIDARNGYVATDGWTETSSVKATELVKELERLGVKTIIYTDILKDGMLKGPNFNELQEIKDTTSINLIASGGVSTKADINRLKSMNLYGAIIGKALYDGTITFESLLDGVNNAG</sequence>
<gene>
    <name evidence="12" type="primary">hisA</name>
    <name evidence="15" type="ORF">SAMN05216231_3418</name>
</gene>
<dbReference type="PANTHER" id="PTHR43090:SF2">
    <property type="entry name" value="1-(5-PHOSPHORIBOSYL)-5-[(5-PHOSPHORIBOSYLAMINO)METHYLIDENEAMINO] IMIDAZOLE-4-CARBOXAMIDE ISOMERASE"/>
    <property type="match status" value="1"/>
</dbReference>
<keyword evidence="8 12" id="KW-0028">Amino-acid biosynthesis</keyword>
<dbReference type="Proteomes" id="UP000199444">
    <property type="component" value="Unassembled WGS sequence"/>
</dbReference>
<dbReference type="InterPro" id="IPR044524">
    <property type="entry name" value="Isoase_HisA-like"/>
</dbReference>
<feature type="active site" description="Proton acceptor" evidence="12">
    <location>
        <position position="8"/>
    </location>
</feature>